<dbReference type="InterPro" id="IPR021027">
    <property type="entry name" value="Transposase_put_HTH"/>
</dbReference>
<dbReference type="EMBL" id="PXYT01000014">
    <property type="protein sequence ID" value="PSR29713.1"/>
    <property type="molecule type" value="Genomic_DNA"/>
</dbReference>
<proteinExistence type="predicted"/>
<evidence type="ECO:0000313" key="2">
    <source>
        <dbReference type="EMBL" id="PSR29713.1"/>
    </source>
</evidence>
<dbReference type="Proteomes" id="UP000242699">
    <property type="component" value="Unassembled WGS sequence"/>
</dbReference>
<dbReference type="Pfam" id="PF12323">
    <property type="entry name" value="HTH_OrfB_IS605"/>
    <property type="match status" value="1"/>
</dbReference>
<gene>
    <name evidence="2" type="ORF">C7B43_07850</name>
</gene>
<organism evidence="2 3">
    <name type="scientific">Sulfobacillus benefaciens</name>
    <dbReference type="NCBI Taxonomy" id="453960"/>
    <lineage>
        <taxon>Bacteria</taxon>
        <taxon>Bacillati</taxon>
        <taxon>Bacillota</taxon>
        <taxon>Clostridia</taxon>
        <taxon>Eubacteriales</taxon>
        <taxon>Clostridiales Family XVII. Incertae Sedis</taxon>
        <taxon>Sulfobacillus</taxon>
    </lineage>
</organism>
<reference evidence="2 3" key="1">
    <citation type="journal article" date="2014" name="BMC Genomics">
        <title>Comparison of environmental and isolate Sulfobacillus genomes reveals diverse carbon, sulfur, nitrogen, and hydrogen metabolisms.</title>
        <authorList>
            <person name="Justice N.B."/>
            <person name="Norman A."/>
            <person name="Brown C.T."/>
            <person name="Singh A."/>
            <person name="Thomas B.C."/>
            <person name="Banfield J.F."/>
        </authorList>
    </citation>
    <scope>NUCLEOTIDE SEQUENCE [LARGE SCALE GENOMIC DNA]</scope>
    <source>
        <strain evidence="2">AMDSBA1</strain>
    </source>
</reference>
<comment type="caution">
    <text evidence="2">The sequence shown here is derived from an EMBL/GenBank/DDBJ whole genome shotgun (WGS) entry which is preliminary data.</text>
</comment>
<feature type="domain" description="Transposase putative helix-turn-helix" evidence="1">
    <location>
        <begin position="13"/>
        <end position="49"/>
    </location>
</feature>
<accession>A0A2T2X5C7</accession>
<protein>
    <recommendedName>
        <fullName evidence="1">Transposase putative helix-turn-helix domain-containing protein</fullName>
    </recommendedName>
</protein>
<name>A0A2T2X5C7_9FIRM</name>
<sequence>MLAYLQQHASGWIPTPAQILFFKQAAGTTRFVWSWTLAERNRQYEAGQKPQAVTR</sequence>
<evidence type="ECO:0000313" key="3">
    <source>
        <dbReference type="Proteomes" id="UP000242699"/>
    </source>
</evidence>
<evidence type="ECO:0000259" key="1">
    <source>
        <dbReference type="Pfam" id="PF12323"/>
    </source>
</evidence>
<dbReference type="AlphaFoldDB" id="A0A2T2X5C7"/>